<comment type="caution">
    <text evidence="1">The sequence shown here is derived from an EMBL/GenBank/DDBJ whole genome shotgun (WGS) entry which is preliminary data.</text>
</comment>
<reference evidence="1" key="1">
    <citation type="submission" date="2020-04" db="EMBL/GenBank/DDBJ databases">
        <title>A chromosome-scale assembly and high-density genetic map of the yellow drum (Nibea albiflora) genome.</title>
        <authorList>
            <person name="Xu D."/>
            <person name="Zhang W."/>
            <person name="Chen R."/>
            <person name="Tan P."/>
            <person name="Wang L."/>
            <person name="Song H."/>
            <person name="Tian L."/>
            <person name="Zhu Q."/>
            <person name="Wang B."/>
        </authorList>
    </citation>
    <scope>NUCLEOTIDE SEQUENCE</scope>
    <source>
        <strain evidence="1">ZJHYS-2018</strain>
    </source>
</reference>
<evidence type="ECO:0000313" key="1">
    <source>
        <dbReference type="EMBL" id="KAG8008132.1"/>
    </source>
</evidence>
<dbReference type="Proteomes" id="UP000805704">
    <property type="component" value="Chromosome 19"/>
</dbReference>
<sequence length="117" mass="12932">MSGSLQPYSSFLLLLAASLFLLLDSRVTPQDNDEGFLDAPYSRLLIPGPLEPDGGPGGHFAFGSSDSSTFPQQVESALIEEDEEQATQVWPRAILDYMRHQLRFRGRTKKSVKKGCT</sequence>
<evidence type="ECO:0000313" key="2">
    <source>
        <dbReference type="Proteomes" id="UP000805704"/>
    </source>
</evidence>
<accession>A0ACB7F136</accession>
<protein>
    <submittedName>
        <fullName evidence="1">Uncharacterized protein</fullName>
    </submittedName>
</protein>
<dbReference type="EMBL" id="CM024807">
    <property type="protein sequence ID" value="KAG8008132.1"/>
    <property type="molecule type" value="Genomic_DNA"/>
</dbReference>
<keyword evidence="2" id="KW-1185">Reference proteome</keyword>
<name>A0ACB7F136_NIBAL</name>
<organism evidence="1 2">
    <name type="scientific">Nibea albiflora</name>
    <name type="common">Yellow drum</name>
    <name type="synonym">Corvina albiflora</name>
    <dbReference type="NCBI Taxonomy" id="240163"/>
    <lineage>
        <taxon>Eukaryota</taxon>
        <taxon>Metazoa</taxon>
        <taxon>Chordata</taxon>
        <taxon>Craniata</taxon>
        <taxon>Vertebrata</taxon>
        <taxon>Euteleostomi</taxon>
        <taxon>Actinopterygii</taxon>
        <taxon>Neopterygii</taxon>
        <taxon>Teleostei</taxon>
        <taxon>Neoteleostei</taxon>
        <taxon>Acanthomorphata</taxon>
        <taxon>Eupercaria</taxon>
        <taxon>Sciaenidae</taxon>
        <taxon>Nibea</taxon>
    </lineage>
</organism>
<proteinExistence type="predicted"/>
<gene>
    <name evidence="1" type="ORF">GBF38_019142</name>
</gene>